<accession>A0A1Y3P320</accession>
<keyword evidence="2" id="KW-1185">Reference proteome</keyword>
<comment type="caution">
    <text evidence="1">The sequence shown here is derived from an EMBL/GenBank/DDBJ whole genome shotgun (WGS) entry which is preliminary data.</text>
</comment>
<gene>
    <name evidence="1" type="ORF">AUC60_14120</name>
</gene>
<evidence type="ECO:0000313" key="1">
    <source>
        <dbReference type="EMBL" id="OUM73132.1"/>
    </source>
</evidence>
<dbReference type="Proteomes" id="UP000195440">
    <property type="component" value="Unassembled WGS sequence"/>
</dbReference>
<name>A0A1Y3P320_9PSED</name>
<sequence>MVSSGWLRAYLMVWALRIWVMPAQILCQGNLPHKGANCMPVPRVGFYAPNARYFGIKNGYLKIWCTLMMLDIVRKVFFGASMIGCTITG</sequence>
<dbReference type="EMBL" id="LOHF01000011">
    <property type="protein sequence ID" value="OUM73132.1"/>
    <property type="molecule type" value="Genomic_DNA"/>
</dbReference>
<evidence type="ECO:0000313" key="2">
    <source>
        <dbReference type="Proteomes" id="UP000195440"/>
    </source>
</evidence>
<dbReference type="AlphaFoldDB" id="A0A1Y3P320"/>
<proteinExistence type="predicted"/>
<organism evidence="1 2">
    <name type="scientific">Pseudomonas caspiana</name>
    <dbReference type="NCBI Taxonomy" id="1451454"/>
    <lineage>
        <taxon>Bacteria</taxon>
        <taxon>Pseudomonadati</taxon>
        <taxon>Pseudomonadota</taxon>
        <taxon>Gammaproteobacteria</taxon>
        <taxon>Pseudomonadales</taxon>
        <taxon>Pseudomonadaceae</taxon>
        <taxon>Pseudomonas</taxon>
    </lineage>
</organism>
<protein>
    <submittedName>
        <fullName evidence="1">Uncharacterized protein</fullName>
    </submittedName>
</protein>
<reference evidence="1 2" key="1">
    <citation type="journal article" date="2017" name="Syst. Appl. Microbiol.">
        <title>Pseudomonas caspiana sp. nov., a citrus pathogen in the Pseudomonas syringae phylogenetic group.</title>
        <authorList>
            <person name="Busquets A."/>
            <person name="Gomila M."/>
            <person name="Beiki F."/>
            <person name="Mulet M."/>
            <person name="Rahimian H."/>
            <person name="Garcia-Valdes E."/>
            <person name="Lalucat J."/>
        </authorList>
    </citation>
    <scope>NUCLEOTIDE SEQUENCE [LARGE SCALE GENOMIC DNA]</scope>
    <source>
        <strain evidence="1 2">FBF102</strain>
    </source>
</reference>